<dbReference type="Proteomes" id="UP000654075">
    <property type="component" value="Unassembled WGS sequence"/>
</dbReference>
<dbReference type="EMBL" id="CAJNNV010031042">
    <property type="protein sequence ID" value="CAE8634508.1"/>
    <property type="molecule type" value="Genomic_DNA"/>
</dbReference>
<protein>
    <submittedName>
        <fullName evidence="2">Uncharacterized protein</fullName>
    </submittedName>
</protein>
<comment type="caution">
    <text evidence="2">The sequence shown here is derived from an EMBL/GenBank/DDBJ whole genome shotgun (WGS) entry which is preliminary data.</text>
</comment>
<evidence type="ECO:0000313" key="3">
    <source>
        <dbReference type="EMBL" id="CAE8654929.1"/>
    </source>
</evidence>
<feature type="region of interest" description="Disordered" evidence="1">
    <location>
        <begin position="427"/>
        <end position="500"/>
    </location>
</feature>
<gene>
    <name evidence="2" type="ORF">PGLA1383_LOCUS50156</name>
    <name evidence="3" type="ORF">PGLA2088_LOCUS11298</name>
</gene>
<dbReference type="OrthoDB" id="445391at2759"/>
<evidence type="ECO:0000313" key="2">
    <source>
        <dbReference type="EMBL" id="CAE8634508.1"/>
    </source>
</evidence>
<feature type="region of interest" description="Disordered" evidence="1">
    <location>
        <begin position="14"/>
        <end position="77"/>
    </location>
</feature>
<proteinExistence type="predicted"/>
<evidence type="ECO:0000256" key="1">
    <source>
        <dbReference type="SAM" id="MobiDB-lite"/>
    </source>
</evidence>
<dbReference type="EMBL" id="CAJNNW010012985">
    <property type="protein sequence ID" value="CAE8654929.1"/>
    <property type="molecule type" value="Genomic_DNA"/>
</dbReference>
<keyword evidence="4" id="KW-1185">Reference proteome</keyword>
<sequence length="594" mass="62988">MAGLSHPYAYAADTAAGRKASRSSSRSSSSSGYAGQGLDASSRHRPARPPRPASRHDRKVTSRRLPGETPNESSWRTVVAKEHEGFCGTPGMASPSPGAIWVGQSPATGSSDHRALEAQGEPPGAADACAGFGFQRPTSAICARGVIEAVCTVVQDLLQMKYGLTLEADDFIRKVEGHCRSPASRSEVENLKNHPLELDPFEIVSCLNARRDLRFRTRDGKQILALQLTARALTSFEDLLREVHLMLGTACAVAVVAGHSCDDLSQAVAVFREDYARPHEALVGRCEALDADGPLLAFDAQRLRVAMALDPEVTGIFRRPSAGEAATAAEPVPRLRDEYLSLRAFLLPSERLASPRSPEKSSAAKPSLLIGQDRALEGYTGEASKGPSRGLSRHGLADALQERRAAESSWPSVVSVAWDWLVTGGGHSQQAVPAVPNRGLRNASAPPGRASHVAAPPPPYSTPAPGAPRVDFRAFNPASRTTVGREGQRRATSRPAATSALSLSGVRGAVRALPPAPLLMAPGVRATLSRAADSPETPPAARMQRGSEETWEAEASPPMASLDLPATEVISGNPRRLKPRGSPRSPRLLGWGCT</sequence>
<evidence type="ECO:0000313" key="4">
    <source>
        <dbReference type="Proteomes" id="UP000654075"/>
    </source>
</evidence>
<name>A0A813H988_POLGL</name>
<organism evidence="2 4">
    <name type="scientific">Polarella glacialis</name>
    <name type="common">Dinoflagellate</name>
    <dbReference type="NCBI Taxonomy" id="89957"/>
    <lineage>
        <taxon>Eukaryota</taxon>
        <taxon>Sar</taxon>
        <taxon>Alveolata</taxon>
        <taxon>Dinophyceae</taxon>
        <taxon>Suessiales</taxon>
        <taxon>Suessiaceae</taxon>
        <taxon>Polarella</taxon>
    </lineage>
</organism>
<feature type="compositionally biased region" description="Pro residues" evidence="1">
    <location>
        <begin position="455"/>
        <end position="466"/>
    </location>
</feature>
<dbReference type="AlphaFoldDB" id="A0A813H988"/>
<accession>A0A813H988</accession>
<feature type="compositionally biased region" description="Low complexity" evidence="1">
    <location>
        <begin position="22"/>
        <end position="31"/>
    </location>
</feature>
<feature type="region of interest" description="Disordered" evidence="1">
    <location>
        <begin position="529"/>
        <end position="594"/>
    </location>
</feature>
<dbReference type="Proteomes" id="UP000626109">
    <property type="component" value="Unassembled WGS sequence"/>
</dbReference>
<reference evidence="2" key="1">
    <citation type="submission" date="2021-02" db="EMBL/GenBank/DDBJ databases">
        <authorList>
            <person name="Dougan E. K."/>
            <person name="Rhodes N."/>
            <person name="Thang M."/>
            <person name="Chan C."/>
        </authorList>
    </citation>
    <scope>NUCLEOTIDE SEQUENCE</scope>
</reference>